<feature type="compositionally biased region" description="Polar residues" evidence="2">
    <location>
        <begin position="103"/>
        <end position="126"/>
    </location>
</feature>
<keyword evidence="1" id="KW-0175">Coiled coil</keyword>
<name>A0A1D2JHV2_PARBR</name>
<protein>
    <submittedName>
        <fullName evidence="3">Uncharacterized protein</fullName>
    </submittedName>
</protein>
<dbReference type="VEuPathDB" id="FungiDB:PADG_12059"/>
<evidence type="ECO:0000313" key="4">
    <source>
        <dbReference type="Proteomes" id="UP000242814"/>
    </source>
</evidence>
<organism evidence="3 4">
    <name type="scientific">Paracoccidioides brasiliensis</name>
    <dbReference type="NCBI Taxonomy" id="121759"/>
    <lineage>
        <taxon>Eukaryota</taxon>
        <taxon>Fungi</taxon>
        <taxon>Dikarya</taxon>
        <taxon>Ascomycota</taxon>
        <taxon>Pezizomycotina</taxon>
        <taxon>Eurotiomycetes</taxon>
        <taxon>Eurotiomycetidae</taxon>
        <taxon>Onygenales</taxon>
        <taxon>Ajellomycetaceae</taxon>
        <taxon>Paracoccidioides</taxon>
    </lineage>
</organism>
<feature type="coiled-coil region" evidence="1">
    <location>
        <begin position="44"/>
        <end position="71"/>
    </location>
</feature>
<gene>
    <name evidence="3" type="ORF">ACO22_02774</name>
</gene>
<dbReference type="Proteomes" id="UP000242814">
    <property type="component" value="Unassembled WGS sequence"/>
</dbReference>
<accession>A0A1D2JHV2</accession>
<reference evidence="3 4" key="1">
    <citation type="submission" date="2016-06" db="EMBL/GenBank/DDBJ databases">
        <authorList>
            <person name="Kjaerup R.B."/>
            <person name="Dalgaard T.S."/>
            <person name="Juul-Madsen H.R."/>
        </authorList>
    </citation>
    <scope>NUCLEOTIDE SEQUENCE [LARGE SCALE GENOMIC DNA]</scope>
    <source>
        <strain evidence="3 4">Pb300</strain>
    </source>
</reference>
<feature type="region of interest" description="Disordered" evidence="2">
    <location>
        <begin position="103"/>
        <end position="150"/>
    </location>
</feature>
<proteinExistence type="predicted"/>
<dbReference type="VEuPathDB" id="FungiDB:PADG_12060"/>
<dbReference type="VEuPathDB" id="FungiDB:PABG_12457"/>
<dbReference type="EMBL" id="LZYO01000088">
    <property type="protein sequence ID" value="ODH36491.1"/>
    <property type="molecule type" value="Genomic_DNA"/>
</dbReference>
<dbReference type="AlphaFoldDB" id="A0A1D2JHV2"/>
<evidence type="ECO:0000256" key="1">
    <source>
        <dbReference type="SAM" id="Coils"/>
    </source>
</evidence>
<comment type="caution">
    <text evidence="3">The sequence shown here is derived from an EMBL/GenBank/DDBJ whole genome shotgun (WGS) entry which is preliminary data.</text>
</comment>
<evidence type="ECO:0000256" key="2">
    <source>
        <dbReference type="SAM" id="MobiDB-lite"/>
    </source>
</evidence>
<evidence type="ECO:0000313" key="3">
    <source>
        <dbReference type="EMBL" id="ODH36491.1"/>
    </source>
</evidence>
<sequence length="181" mass="20730">MPGRRVTTAGHSTRGSKECGICGKMNERIMDGVVLAFMRIDEEAKIKKEIRSKEEKQLKLAEERLQTIESEDRLGDSTIDTKREIEEYRPILDWIEQQRQNMLSEDSTTQVDGNGQSRGPTVSISSEAIRPERSTRNHHRRQGKAHSVLRPIRATISEIRSPVSFSSAKVEMHRSQRNIDF</sequence>